<evidence type="ECO:0000313" key="2">
    <source>
        <dbReference type="Proteomes" id="UP000887116"/>
    </source>
</evidence>
<dbReference type="AlphaFoldDB" id="A0A8X6G337"/>
<reference evidence="1" key="1">
    <citation type="submission" date="2020-07" db="EMBL/GenBank/DDBJ databases">
        <title>Multicomponent nature underlies the extraordinary mechanical properties of spider dragline silk.</title>
        <authorList>
            <person name="Kono N."/>
            <person name="Nakamura H."/>
            <person name="Mori M."/>
            <person name="Yoshida Y."/>
            <person name="Ohtoshi R."/>
            <person name="Malay A.D."/>
            <person name="Moran D.A.P."/>
            <person name="Tomita M."/>
            <person name="Numata K."/>
            <person name="Arakawa K."/>
        </authorList>
    </citation>
    <scope>NUCLEOTIDE SEQUENCE</scope>
</reference>
<evidence type="ECO:0000313" key="1">
    <source>
        <dbReference type="EMBL" id="GFQ73093.1"/>
    </source>
</evidence>
<sequence length="138" mass="15504">MECVHDYFTIDVKGLMELDTSKPITKRIVLQSADLKNPRIILDSSGDSSDVQIPTFSDPSQESYKAAAFLSAKYKDRISVDLVTSKSRIAPLKNLSLPRLKLMGAIFAARLAKEVKKIIDQKCSTKAFFWKDSQITLY</sequence>
<proteinExistence type="predicted"/>
<accession>A0A8X6G337</accession>
<gene>
    <name evidence="1" type="primary">AVEN_268405_1</name>
    <name evidence="1" type="ORF">TNCT_131651</name>
</gene>
<name>A0A8X6G337_TRICU</name>
<dbReference type="Proteomes" id="UP000887116">
    <property type="component" value="Unassembled WGS sequence"/>
</dbReference>
<dbReference type="OrthoDB" id="6437258at2759"/>
<dbReference type="Pfam" id="PF05380">
    <property type="entry name" value="Peptidase_A17"/>
    <property type="match status" value="1"/>
</dbReference>
<dbReference type="EMBL" id="BMAO01021250">
    <property type="protein sequence ID" value="GFQ73093.1"/>
    <property type="molecule type" value="Genomic_DNA"/>
</dbReference>
<keyword evidence="2" id="KW-1185">Reference proteome</keyword>
<dbReference type="PANTHER" id="PTHR47331">
    <property type="entry name" value="PHD-TYPE DOMAIN-CONTAINING PROTEIN"/>
    <property type="match status" value="1"/>
</dbReference>
<protein>
    <submittedName>
        <fullName evidence="1">Uncharacterized protein</fullName>
    </submittedName>
</protein>
<comment type="caution">
    <text evidence="1">The sequence shown here is derived from an EMBL/GenBank/DDBJ whole genome shotgun (WGS) entry which is preliminary data.</text>
</comment>
<dbReference type="InterPro" id="IPR008042">
    <property type="entry name" value="Retrotrans_Pao"/>
</dbReference>
<dbReference type="PANTHER" id="PTHR47331:SF1">
    <property type="entry name" value="GAG-LIKE PROTEIN"/>
    <property type="match status" value="1"/>
</dbReference>
<organism evidence="1 2">
    <name type="scientific">Trichonephila clavata</name>
    <name type="common">Joro spider</name>
    <name type="synonym">Nephila clavata</name>
    <dbReference type="NCBI Taxonomy" id="2740835"/>
    <lineage>
        <taxon>Eukaryota</taxon>
        <taxon>Metazoa</taxon>
        <taxon>Ecdysozoa</taxon>
        <taxon>Arthropoda</taxon>
        <taxon>Chelicerata</taxon>
        <taxon>Arachnida</taxon>
        <taxon>Araneae</taxon>
        <taxon>Araneomorphae</taxon>
        <taxon>Entelegynae</taxon>
        <taxon>Araneoidea</taxon>
        <taxon>Nephilidae</taxon>
        <taxon>Trichonephila</taxon>
    </lineage>
</organism>